<keyword evidence="3" id="KW-1185">Reference proteome</keyword>
<dbReference type="InterPro" id="IPR004843">
    <property type="entry name" value="Calcineurin-like_PHP"/>
</dbReference>
<evidence type="ECO:0000313" key="3">
    <source>
        <dbReference type="Proteomes" id="UP000288168"/>
    </source>
</evidence>
<dbReference type="Proteomes" id="UP000288168">
    <property type="component" value="Unassembled WGS sequence"/>
</dbReference>
<protein>
    <recommendedName>
        <fullName evidence="1">Calcineurin-like phosphoesterase domain-containing protein</fullName>
    </recommendedName>
</protein>
<proteinExistence type="predicted"/>
<sequence>MLFSSRTSGLEALINRPRPTKWQEFWSSPCKFIARYIYTHRRISHETLANPVSIVCISDTHNAHFDLPPGDVLIHAGDLTQSGSLKELQATISWLSSQPHPHKIVIAGNHDILLDQACDRSEKDAEERAKLDWGSCTYLENEMITITCANGRRLRIYGSPLSPRHGNWAFQYPRPQDIWSSTIPEDTDILVTHGPPLGHLDLMKLGCRHLLRELWRVRPLLHVFGHVHEGYGHERVQFDQLQSAYELTVSEGGGILNTLAVIKEGLLLLCRAERVAKCQLVNPAMVGGFRDDQRRRPVTVLV</sequence>
<dbReference type="InterPro" id="IPR029052">
    <property type="entry name" value="Metallo-depent_PP-like"/>
</dbReference>
<evidence type="ECO:0000313" key="2">
    <source>
        <dbReference type="EMBL" id="RSL50504.1"/>
    </source>
</evidence>
<gene>
    <name evidence="2" type="ORF">CEP54_011895</name>
</gene>
<dbReference type="SUPFAM" id="SSF56300">
    <property type="entry name" value="Metallo-dependent phosphatases"/>
    <property type="match status" value="1"/>
</dbReference>
<comment type="caution">
    <text evidence="2">The sequence shown here is derived from an EMBL/GenBank/DDBJ whole genome shotgun (WGS) entry which is preliminary data.</text>
</comment>
<dbReference type="OrthoDB" id="630188at2759"/>
<dbReference type="Pfam" id="PF00149">
    <property type="entry name" value="Metallophos"/>
    <property type="match status" value="1"/>
</dbReference>
<dbReference type="AlphaFoldDB" id="A0A428PBT8"/>
<reference evidence="2 3" key="1">
    <citation type="submission" date="2017-06" db="EMBL/GenBank/DDBJ databases">
        <title>Comparative genomic analysis of Ambrosia Fusariam Clade fungi.</title>
        <authorList>
            <person name="Stajich J.E."/>
            <person name="Carrillo J."/>
            <person name="Kijimoto T."/>
            <person name="Eskalen A."/>
            <person name="O'Donnell K."/>
            <person name="Kasson M."/>
        </authorList>
    </citation>
    <scope>NUCLEOTIDE SEQUENCE [LARGE SCALE GENOMIC DNA]</scope>
    <source>
        <strain evidence="2 3">NRRL62584</strain>
    </source>
</reference>
<feature type="domain" description="Calcineurin-like phosphoesterase" evidence="1">
    <location>
        <begin position="54"/>
        <end position="229"/>
    </location>
</feature>
<dbReference type="Gene3D" id="3.60.21.10">
    <property type="match status" value="1"/>
</dbReference>
<dbReference type="EMBL" id="NKCI01000162">
    <property type="protein sequence ID" value="RSL50504.1"/>
    <property type="molecule type" value="Genomic_DNA"/>
</dbReference>
<accession>A0A428PBT8</accession>
<dbReference type="CDD" id="cd07379">
    <property type="entry name" value="MPP_239FB"/>
    <property type="match status" value="1"/>
</dbReference>
<dbReference type="PANTHER" id="PTHR12905">
    <property type="entry name" value="METALLOPHOSPHOESTERASE"/>
    <property type="match status" value="1"/>
</dbReference>
<evidence type="ECO:0000259" key="1">
    <source>
        <dbReference type="Pfam" id="PF00149"/>
    </source>
</evidence>
<dbReference type="GO" id="GO:0016787">
    <property type="term" value="F:hydrolase activity"/>
    <property type="evidence" value="ECO:0007669"/>
    <property type="project" value="InterPro"/>
</dbReference>
<organism evidence="2 3">
    <name type="scientific">Fusarium duplospermum</name>
    <dbReference type="NCBI Taxonomy" id="1325734"/>
    <lineage>
        <taxon>Eukaryota</taxon>
        <taxon>Fungi</taxon>
        <taxon>Dikarya</taxon>
        <taxon>Ascomycota</taxon>
        <taxon>Pezizomycotina</taxon>
        <taxon>Sordariomycetes</taxon>
        <taxon>Hypocreomycetidae</taxon>
        <taxon>Hypocreales</taxon>
        <taxon>Nectriaceae</taxon>
        <taxon>Fusarium</taxon>
        <taxon>Fusarium solani species complex</taxon>
    </lineage>
</organism>
<name>A0A428PBT8_9HYPO</name>
<dbReference type="PANTHER" id="PTHR12905:SF18">
    <property type="entry name" value="ESTER HYDROLASE, PUTATIVE (AFU_ORTHOLOGUE AFUA_4G03130)-RELATED"/>
    <property type="match status" value="1"/>
</dbReference>
<dbReference type="InterPro" id="IPR051693">
    <property type="entry name" value="UPF0046_metallophosphoest"/>
</dbReference>